<dbReference type="Proteomes" id="UP000028534">
    <property type="component" value="Unassembled WGS sequence"/>
</dbReference>
<organism evidence="1 2">
    <name type="scientific">Sphingobium yanoikuyae</name>
    <name type="common">Sphingomonas yanoikuyae</name>
    <dbReference type="NCBI Taxonomy" id="13690"/>
    <lineage>
        <taxon>Bacteria</taxon>
        <taxon>Pseudomonadati</taxon>
        <taxon>Pseudomonadota</taxon>
        <taxon>Alphaproteobacteria</taxon>
        <taxon>Sphingomonadales</taxon>
        <taxon>Sphingomonadaceae</taxon>
        <taxon>Sphingobium</taxon>
    </lineage>
</organism>
<name>A0A084ER43_SPHYA</name>
<accession>A0A084ER43</accession>
<dbReference type="eggNOG" id="ENOG5032Z6B">
    <property type="taxonomic scope" value="Bacteria"/>
</dbReference>
<comment type="caution">
    <text evidence="1">The sequence shown here is derived from an EMBL/GenBank/DDBJ whole genome shotgun (WGS) entry which is preliminary data.</text>
</comment>
<evidence type="ECO:0000313" key="2">
    <source>
        <dbReference type="Proteomes" id="UP000028534"/>
    </source>
</evidence>
<dbReference type="STRING" id="13690.AX777_12645"/>
<dbReference type="AlphaFoldDB" id="A0A084ER43"/>
<sequence>MLYRAIMSNSNNSGTVLVDGAHYDWEVRREPQWSDADGWRGMTVALQQQGTQRGAVLEFPPPKRLLKGLARGRLQVNDAIVARGVRAALAAGWEPESRGKPMQFMVDADGN</sequence>
<protein>
    <submittedName>
        <fullName evidence="1">Uncharacterized protein</fullName>
    </submittedName>
</protein>
<reference evidence="1 2" key="1">
    <citation type="submission" date="2014-03" db="EMBL/GenBank/DDBJ databases">
        <title>Genome sequence of Sphingobium yanoikuyae B1.</title>
        <authorList>
            <person name="Gan H.M."/>
            <person name="Gan H.Y."/>
            <person name="Savka M.A."/>
        </authorList>
    </citation>
    <scope>NUCLEOTIDE SEQUENCE [LARGE SCALE GENOMIC DNA]</scope>
    <source>
        <strain evidence="1 2">B1</strain>
    </source>
</reference>
<gene>
    <name evidence="1" type="ORF">CP98_01159</name>
</gene>
<evidence type="ECO:0000313" key="1">
    <source>
        <dbReference type="EMBL" id="KEZ20435.1"/>
    </source>
</evidence>
<dbReference type="EMBL" id="JGVR01000004">
    <property type="protein sequence ID" value="KEZ20435.1"/>
    <property type="molecule type" value="Genomic_DNA"/>
</dbReference>
<dbReference type="PATRIC" id="fig|13690.10.peg.1197"/>
<proteinExistence type="predicted"/>